<gene>
    <name evidence="2" type="ORF">ACFFP1_09960</name>
</gene>
<dbReference type="InterPro" id="IPR032710">
    <property type="entry name" value="NTF2-like_dom_sf"/>
</dbReference>
<keyword evidence="3" id="KW-1185">Reference proteome</keyword>
<dbReference type="InterPro" id="IPR037401">
    <property type="entry name" value="SnoaL-like"/>
</dbReference>
<dbReference type="Proteomes" id="UP001589702">
    <property type="component" value="Unassembled WGS sequence"/>
</dbReference>
<dbReference type="EMBL" id="JBHMBC010000014">
    <property type="protein sequence ID" value="MFB9819826.1"/>
    <property type="molecule type" value="Genomic_DNA"/>
</dbReference>
<proteinExistence type="predicted"/>
<feature type="domain" description="SnoaL-like" evidence="1">
    <location>
        <begin position="58"/>
        <end position="176"/>
    </location>
</feature>
<evidence type="ECO:0000313" key="3">
    <source>
        <dbReference type="Proteomes" id="UP001589702"/>
    </source>
</evidence>
<accession>A0ABV5XYL1</accession>
<organism evidence="2 3">
    <name type="scientific">Arthrobacter ramosus</name>
    <dbReference type="NCBI Taxonomy" id="1672"/>
    <lineage>
        <taxon>Bacteria</taxon>
        <taxon>Bacillati</taxon>
        <taxon>Actinomycetota</taxon>
        <taxon>Actinomycetes</taxon>
        <taxon>Micrococcales</taxon>
        <taxon>Micrococcaceae</taxon>
        <taxon>Arthrobacter</taxon>
    </lineage>
</organism>
<sequence length="179" mass="20236">MTFKEMCCLKGINRCMMEKVIRITPSARPFGGDISLPQGIPDQKWRKMSSQLTPEEVTSAAERIVGAYSAMDEDVYFSSFDPQATFLFHATPERLTSREDYRVQWRIWVSEGWKVIGCHSSDPFIQIYGTTAVFSHSVATTTEERGQRAVTEERETIVFTRAGSGGIMAVHEHLSLNTF</sequence>
<name>A0ABV5XYL1_ARTRM</name>
<comment type="caution">
    <text evidence="2">The sequence shown here is derived from an EMBL/GenBank/DDBJ whole genome shotgun (WGS) entry which is preliminary data.</text>
</comment>
<protein>
    <submittedName>
        <fullName evidence="2">YybH family protein</fullName>
    </submittedName>
</protein>
<dbReference type="RefSeq" id="WP_234751020.1">
    <property type="nucleotide sequence ID" value="NZ_BAAAWN010000001.1"/>
</dbReference>
<evidence type="ECO:0000313" key="2">
    <source>
        <dbReference type="EMBL" id="MFB9819826.1"/>
    </source>
</evidence>
<dbReference type="Pfam" id="PF13474">
    <property type="entry name" value="SnoaL_3"/>
    <property type="match status" value="1"/>
</dbReference>
<dbReference type="SUPFAM" id="SSF54427">
    <property type="entry name" value="NTF2-like"/>
    <property type="match status" value="1"/>
</dbReference>
<reference evidence="2 3" key="1">
    <citation type="submission" date="2024-09" db="EMBL/GenBank/DDBJ databases">
        <authorList>
            <person name="Sun Q."/>
            <person name="Mori K."/>
        </authorList>
    </citation>
    <scope>NUCLEOTIDE SEQUENCE [LARGE SCALE GENOMIC DNA]</scope>
    <source>
        <strain evidence="2 3">JCM 1334</strain>
    </source>
</reference>
<evidence type="ECO:0000259" key="1">
    <source>
        <dbReference type="Pfam" id="PF13474"/>
    </source>
</evidence>
<dbReference type="Gene3D" id="3.10.450.50">
    <property type="match status" value="1"/>
</dbReference>